<organism evidence="1 2">
    <name type="scientific">Brachionus plicatilis</name>
    <name type="common">Marine rotifer</name>
    <name type="synonym">Brachionus muelleri</name>
    <dbReference type="NCBI Taxonomy" id="10195"/>
    <lineage>
        <taxon>Eukaryota</taxon>
        <taxon>Metazoa</taxon>
        <taxon>Spiralia</taxon>
        <taxon>Gnathifera</taxon>
        <taxon>Rotifera</taxon>
        <taxon>Eurotatoria</taxon>
        <taxon>Monogononta</taxon>
        <taxon>Pseudotrocha</taxon>
        <taxon>Ploima</taxon>
        <taxon>Brachionidae</taxon>
        <taxon>Brachionus</taxon>
    </lineage>
</organism>
<gene>
    <name evidence="1" type="ORF">BpHYR1_020743</name>
</gene>
<accession>A0A3M7QCU0</accession>
<name>A0A3M7QCU0_BRAPC</name>
<comment type="caution">
    <text evidence="1">The sequence shown here is derived from an EMBL/GenBank/DDBJ whole genome shotgun (WGS) entry which is preliminary data.</text>
</comment>
<evidence type="ECO:0000313" key="1">
    <source>
        <dbReference type="EMBL" id="RNA09236.1"/>
    </source>
</evidence>
<dbReference type="EMBL" id="REGN01006509">
    <property type="protein sequence ID" value="RNA09236.1"/>
    <property type="molecule type" value="Genomic_DNA"/>
</dbReference>
<keyword evidence="2" id="KW-1185">Reference proteome</keyword>
<sequence>MGMISFLFTRKVNTVFENKNRKLNDLVELPKSQKNSLKLKIDLVRFRNALQKNHTPYLYHYLSLKSFLFSRQNSSANLGNFSLDDTFHMNQNFAQTN</sequence>
<protein>
    <submittedName>
        <fullName evidence="1">Uncharacterized protein</fullName>
    </submittedName>
</protein>
<dbReference type="Proteomes" id="UP000276133">
    <property type="component" value="Unassembled WGS sequence"/>
</dbReference>
<reference evidence="1 2" key="1">
    <citation type="journal article" date="2018" name="Sci. Rep.">
        <title>Genomic signatures of local adaptation to the degree of environmental predictability in rotifers.</title>
        <authorList>
            <person name="Franch-Gras L."/>
            <person name="Hahn C."/>
            <person name="Garcia-Roger E.M."/>
            <person name="Carmona M.J."/>
            <person name="Serra M."/>
            <person name="Gomez A."/>
        </authorList>
    </citation>
    <scope>NUCLEOTIDE SEQUENCE [LARGE SCALE GENOMIC DNA]</scope>
    <source>
        <strain evidence="1">HYR1</strain>
    </source>
</reference>
<proteinExistence type="predicted"/>
<dbReference type="AlphaFoldDB" id="A0A3M7QCU0"/>
<evidence type="ECO:0000313" key="2">
    <source>
        <dbReference type="Proteomes" id="UP000276133"/>
    </source>
</evidence>